<evidence type="ECO:0008006" key="3">
    <source>
        <dbReference type="Google" id="ProtNLM"/>
    </source>
</evidence>
<dbReference type="RefSeq" id="WP_112305425.1">
    <property type="nucleotide sequence ID" value="NZ_QMDV01000002.1"/>
</dbReference>
<proteinExistence type="predicted"/>
<organism evidence="1 2">
    <name type="scientific">Pontibacter arcticus</name>
    <dbReference type="NCBI Taxonomy" id="2080288"/>
    <lineage>
        <taxon>Bacteria</taxon>
        <taxon>Pseudomonadati</taxon>
        <taxon>Bacteroidota</taxon>
        <taxon>Cytophagia</taxon>
        <taxon>Cytophagales</taxon>
        <taxon>Hymenobacteraceae</taxon>
        <taxon>Pontibacter</taxon>
    </lineage>
</organism>
<dbReference type="Gene3D" id="3.90.1150.30">
    <property type="match status" value="1"/>
</dbReference>
<sequence length="114" mass="13277">MNIEDLHALCLSFKGVEEDIKWGADLCFTVAGKMFCVTSIDPPHAVSFKVLPEEFDSLANSLQIIPAPYMARNKWISVQQWDRLTDEEWKYYVTQSYELVKYKLPKKTQKEIDN</sequence>
<evidence type="ECO:0000313" key="1">
    <source>
        <dbReference type="EMBL" id="RAU83275.1"/>
    </source>
</evidence>
<dbReference type="SUPFAM" id="SSF142906">
    <property type="entry name" value="YjbR-like"/>
    <property type="match status" value="1"/>
</dbReference>
<dbReference type="EMBL" id="QMDV01000002">
    <property type="protein sequence ID" value="RAU83275.1"/>
    <property type="molecule type" value="Genomic_DNA"/>
</dbReference>
<dbReference type="PANTHER" id="PTHR35145">
    <property type="entry name" value="CYTOPLASMIC PROTEIN-RELATED"/>
    <property type="match status" value="1"/>
</dbReference>
<dbReference type="AlphaFoldDB" id="A0A364RG86"/>
<dbReference type="PANTHER" id="PTHR35145:SF1">
    <property type="entry name" value="CYTOPLASMIC PROTEIN"/>
    <property type="match status" value="1"/>
</dbReference>
<gene>
    <name evidence="1" type="ORF">DP923_08680</name>
</gene>
<dbReference type="InterPro" id="IPR038056">
    <property type="entry name" value="YjbR-like_sf"/>
</dbReference>
<dbReference type="Proteomes" id="UP000251692">
    <property type="component" value="Unassembled WGS sequence"/>
</dbReference>
<reference evidence="1 2" key="1">
    <citation type="submission" date="2018-06" db="EMBL/GenBank/DDBJ databases">
        <authorList>
            <person name="Liu Z.-W."/>
        </authorList>
    </citation>
    <scope>NUCLEOTIDE SEQUENCE [LARGE SCALE GENOMIC DNA]</scope>
    <source>
        <strain evidence="1 2">2b14</strain>
    </source>
</reference>
<dbReference type="InterPro" id="IPR058532">
    <property type="entry name" value="YjbR/MT2646/Rv2570-like"/>
</dbReference>
<dbReference type="InterPro" id="IPR007351">
    <property type="entry name" value="YjbR"/>
</dbReference>
<dbReference type="OrthoDB" id="9789813at2"/>
<evidence type="ECO:0000313" key="2">
    <source>
        <dbReference type="Proteomes" id="UP000251692"/>
    </source>
</evidence>
<name>A0A364RG86_9BACT</name>
<accession>A0A364RG86</accession>
<keyword evidence="2" id="KW-1185">Reference proteome</keyword>
<comment type="caution">
    <text evidence="1">The sequence shown here is derived from an EMBL/GenBank/DDBJ whole genome shotgun (WGS) entry which is preliminary data.</text>
</comment>
<dbReference type="Pfam" id="PF04237">
    <property type="entry name" value="YjbR"/>
    <property type="match status" value="1"/>
</dbReference>
<protein>
    <recommendedName>
        <fullName evidence="3">MmcQ/YjbR family DNA-binding protein</fullName>
    </recommendedName>
</protein>
<reference evidence="1 2" key="2">
    <citation type="submission" date="2018-07" db="EMBL/GenBank/DDBJ databases">
        <title>Pontibacter sp. 2b14 genomic sequence and assembly.</title>
        <authorList>
            <person name="Du Z.-J."/>
        </authorList>
    </citation>
    <scope>NUCLEOTIDE SEQUENCE [LARGE SCALE GENOMIC DNA]</scope>
    <source>
        <strain evidence="1 2">2b14</strain>
    </source>
</reference>